<dbReference type="PANTHER" id="PTHR30544:SF5">
    <property type="entry name" value="RADICAL SAM CORE DOMAIN-CONTAINING PROTEIN"/>
    <property type="match status" value="1"/>
</dbReference>
<dbReference type="Gene3D" id="3.20.20.70">
    <property type="entry name" value="Aldolase class I"/>
    <property type="match status" value="1"/>
</dbReference>
<comment type="cofactor">
    <cofactor evidence="1">
        <name>[4Fe-4S] cluster</name>
        <dbReference type="ChEBI" id="CHEBI:49883"/>
    </cofactor>
</comment>
<gene>
    <name evidence="15" type="primary">rlmN</name>
    <name evidence="15" type="ORF">IAA72_04345</name>
</gene>
<evidence type="ECO:0000256" key="11">
    <source>
        <dbReference type="ARBA" id="ARBA00023004"/>
    </source>
</evidence>
<evidence type="ECO:0000256" key="8">
    <source>
        <dbReference type="ARBA" id="ARBA00022679"/>
    </source>
</evidence>
<keyword evidence="12" id="KW-0411">Iron-sulfur</keyword>
<dbReference type="Proteomes" id="UP000810292">
    <property type="component" value="Unassembled WGS sequence"/>
</dbReference>
<comment type="caution">
    <text evidence="15">The sequence shown here is derived from an EMBL/GenBank/DDBJ whole genome shotgun (WGS) entry which is preliminary data.</text>
</comment>
<proteinExistence type="inferred from homology"/>
<evidence type="ECO:0000256" key="4">
    <source>
        <dbReference type="ARBA" id="ARBA00022485"/>
    </source>
</evidence>
<dbReference type="EC" id="2.1.1.192" evidence="15"/>
<reference evidence="15" key="1">
    <citation type="submission" date="2020-10" db="EMBL/GenBank/DDBJ databases">
        <authorList>
            <person name="Gilroy R."/>
        </authorList>
    </citation>
    <scope>NUCLEOTIDE SEQUENCE</scope>
    <source>
        <strain evidence="15">14700</strain>
    </source>
</reference>
<evidence type="ECO:0000256" key="5">
    <source>
        <dbReference type="ARBA" id="ARBA00022490"/>
    </source>
</evidence>
<evidence type="ECO:0000256" key="2">
    <source>
        <dbReference type="ARBA" id="ARBA00004496"/>
    </source>
</evidence>
<sequence>MESLLCKTDKDLMSILSLDKPFQARIIRDNLIKGVTSFDEMTSLPKALRERLSKERGSALTGRIIRKEEADSTVKIAVSFPDGAIIECVRLSDGTGRYTACLSSQVGCAMGCAFCKTGTMGLIRNLTAGEIVEEFILLSSLGERISHIVFMGMGEALHNFTASIDAAMELHRESGFDISFRKMTISTCGLVPGINKLTELDIPIRLAVSLVSADDDIRSDIMKVNRSYPLKELKDALLRFQHHQDRRLTLEYCMLSGINTDRKSAEQLASFVKGLDALVNLIPWNPIPELGFRTPAEEEIHQFEKDLKSLGINYTIRRSKGRSISGACGQLATEARKN</sequence>
<comment type="subcellular location">
    <subcellularLocation>
        <location evidence="2">Cytoplasm</location>
    </subcellularLocation>
</comment>
<dbReference type="NCBIfam" id="TIGR00048">
    <property type="entry name" value="rRNA_mod_RlmN"/>
    <property type="match status" value="1"/>
</dbReference>
<dbReference type="SUPFAM" id="SSF102114">
    <property type="entry name" value="Radical SAM enzymes"/>
    <property type="match status" value="1"/>
</dbReference>
<comment type="similarity">
    <text evidence="3">Belongs to the radical SAM superfamily. RlmN family.</text>
</comment>
<evidence type="ECO:0000259" key="14">
    <source>
        <dbReference type="PROSITE" id="PS51918"/>
    </source>
</evidence>
<dbReference type="InterPro" id="IPR027492">
    <property type="entry name" value="RNA_MTrfase_RlmN"/>
</dbReference>
<keyword evidence="8 15" id="KW-0808">Transferase</keyword>
<dbReference type="Gene3D" id="1.10.150.530">
    <property type="match status" value="1"/>
</dbReference>
<evidence type="ECO:0000256" key="9">
    <source>
        <dbReference type="ARBA" id="ARBA00022691"/>
    </source>
</evidence>
<organism evidence="15 16">
    <name type="scientific">Candidatus Ornithospirochaeta stercoravium</name>
    <dbReference type="NCBI Taxonomy" id="2840897"/>
    <lineage>
        <taxon>Bacteria</taxon>
        <taxon>Pseudomonadati</taxon>
        <taxon>Spirochaetota</taxon>
        <taxon>Spirochaetia</taxon>
        <taxon>Spirochaetales</taxon>
        <taxon>Spirochaetaceae</taxon>
        <taxon>Spirochaetaceae incertae sedis</taxon>
        <taxon>Candidatus Ornithospirochaeta</taxon>
    </lineage>
</organism>
<accession>A0A9D9IAF0</accession>
<keyword evidence="10" id="KW-0479">Metal-binding</keyword>
<feature type="domain" description="Radical SAM core" evidence="14">
    <location>
        <begin position="94"/>
        <end position="323"/>
    </location>
</feature>
<evidence type="ECO:0000313" key="15">
    <source>
        <dbReference type="EMBL" id="MBO8468998.1"/>
    </source>
</evidence>
<keyword evidence="7 15" id="KW-0489">Methyltransferase</keyword>
<keyword evidence="9" id="KW-0949">S-adenosyl-L-methionine</keyword>
<keyword evidence="13" id="KW-1015">Disulfide bond</keyword>
<dbReference type="SFLD" id="SFLDF00275">
    <property type="entry name" value="adenosine_C2_methyltransferase"/>
    <property type="match status" value="1"/>
</dbReference>
<dbReference type="InterPro" id="IPR007197">
    <property type="entry name" value="rSAM"/>
</dbReference>
<dbReference type="GO" id="GO:0030488">
    <property type="term" value="P:tRNA methylation"/>
    <property type="evidence" value="ECO:0007669"/>
    <property type="project" value="InterPro"/>
</dbReference>
<dbReference type="EMBL" id="JADIMF010000070">
    <property type="protein sequence ID" value="MBO8468998.1"/>
    <property type="molecule type" value="Genomic_DNA"/>
</dbReference>
<dbReference type="SFLD" id="SFLDS00029">
    <property type="entry name" value="Radical_SAM"/>
    <property type="match status" value="1"/>
</dbReference>
<dbReference type="GO" id="GO:0070475">
    <property type="term" value="P:rRNA base methylation"/>
    <property type="evidence" value="ECO:0007669"/>
    <property type="project" value="InterPro"/>
</dbReference>
<evidence type="ECO:0000256" key="12">
    <source>
        <dbReference type="ARBA" id="ARBA00023014"/>
    </source>
</evidence>
<dbReference type="SFLD" id="SFLDG01062">
    <property type="entry name" value="methyltransferase_(Class_A)"/>
    <property type="match status" value="1"/>
</dbReference>
<dbReference type="InterPro" id="IPR058240">
    <property type="entry name" value="rSAM_sf"/>
</dbReference>
<dbReference type="InterPro" id="IPR013785">
    <property type="entry name" value="Aldolase_TIM"/>
</dbReference>
<dbReference type="AlphaFoldDB" id="A0A9D9IAF0"/>
<evidence type="ECO:0000256" key="1">
    <source>
        <dbReference type="ARBA" id="ARBA00001966"/>
    </source>
</evidence>
<dbReference type="InterPro" id="IPR004383">
    <property type="entry name" value="rRNA_lsu_MTrfase_RlmN/Cfr"/>
</dbReference>
<dbReference type="GO" id="GO:0046872">
    <property type="term" value="F:metal ion binding"/>
    <property type="evidence" value="ECO:0007669"/>
    <property type="project" value="UniProtKB-KW"/>
</dbReference>
<dbReference type="PIRSF" id="PIRSF006004">
    <property type="entry name" value="CHP00048"/>
    <property type="match status" value="1"/>
</dbReference>
<protein>
    <submittedName>
        <fullName evidence="15">23S rRNA (Adenine(2503)-C(2))-methyltransferase RlmN</fullName>
        <ecNumber evidence="15">2.1.1.192</ecNumber>
    </submittedName>
</protein>
<name>A0A9D9IAF0_9SPIO</name>
<dbReference type="GO" id="GO:0005737">
    <property type="term" value="C:cytoplasm"/>
    <property type="evidence" value="ECO:0007669"/>
    <property type="project" value="UniProtKB-SubCell"/>
</dbReference>
<dbReference type="PANTHER" id="PTHR30544">
    <property type="entry name" value="23S RRNA METHYLTRANSFERASE"/>
    <property type="match status" value="1"/>
</dbReference>
<evidence type="ECO:0000256" key="10">
    <source>
        <dbReference type="ARBA" id="ARBA00022723"/>
    </source>
</evidence>
<dbReference type="InterPro" id="IPR040072">
    <property type="entry name" value="Methyltransferase_A"/>
</dbReference>
<keyword evidence="5" id="KW-0963">Cytoplasm</keyword>
<evidence type="ECO:0000256" key="3">
    <source>
        <dbReference type="ARBA" id="ARBA00007544"/>
    </source>
</evidence>
<dbReference type="GO" id="GO:0051539">
    <property type="term" value="F:4 iron, 4 sulfur cluster binding"/>
    <property type="evidence" value="ECO:0007669"/>
    <property type="project" value="UniProtKB-KW"/>
</dbReference>
<evidence type="ECO:0000256" key="13">
    <source>
        <dbReference type="ARBA" id="ARBA00023157"/>
    </source>
</evidence>
<evidence type="ECO:0000313" key="16">
    <source>
        <dbReference type="Proteomes" id="UP000810292"/>
    </source>
</evidence>
<dbReference type="Pfam" id="PF04055">
    <property type="entry name" value="Radical_SAM"/>
    <property type="match status" value="1"/>
</dbReference>
<dbReference type="GO" id="GO:0008173">
    <property type="term" value="F:RNA methyltransferase activity"/>
    <property type="evidence" value="ECO:0007669"/>
    <property type="project" value="InterPro"/>
</dbReference>
<evidence type="ECO:0000256" key="7">
    <source>
        <dbReference type="ARBA" id="ARBA00022603"/>
    </source>
</evidence>
<keyword evidence="11" id="KW-0408">Iron</keyword>
<keyword evidence="4" id="KW-0004">4Fe-4S</keyword>
<dbReference type="PROSITE" id="PS51918">
    <property type="entry name" value="RADICAL_SAM"/>
    <property type="match status" value="1"/>
</dbReference>
<evidence type="ECO:0000256" key="6">
    <source>
        <dbReference type="ARBA" id="ARBA00022552"/>
    </source>
</evidence>
<keyword evidence="6" id="KW-0698">rRNA processing</keyword>
<reference evidence="15" key="2">
    <citation type="journal article" date="2021" name="PeerJ">
        <title>Extensive microbial diversity within the chicken gut microbiome revealed by metagenomics and culture.</title>
        <authorList>
            <person name="Gilroy R."/>
            <person name="Ravi A."/>
            <person name="Getino M."/>
            <person name="Pursley I."/>
            <person name="Horton D.L."/>
            <person name="Alikhan N.F."/>
            <person name="Baker D."/>
            <person name="Gharbi K."/>
            <person name="Hall N."/>
            <person name="Watson M."/>
            <person name="Adriaenssens E.M."/>
            <person name="Foster-Nyarko E."/>
            <person name="Jarju S."/>
            <person name="Secka A."/>
            <person name="Antonio M."/>
            <person name="Oren A."/>
            <person name="Chaudhuri R.R."/>
            <person name="La Ragione R."/>
            <person name="Hildebrand F."/>
            <person name="Pallen M.J."/>
        </authorList>
    </citation>
    <scope>NUCLEOTIDE SEQUENCE</scope>
    <source>
        <strain evidence="15">14700</strain>
    </source>
</reference>